<name>A0A6I3UWM1_STREE</name>
<evidence type="ECO:0000259" key="7">
    <source>
        <dbReference type="Pfam" id="PF00496"/>
    </source>
</evidence>
<keyword evidence="4" id="KW-0732">Signal</keyword>
<feature type="domain" description="Solute-binding protein family 5" evidence="7">
    <location>
        <begin position="56"/>
        <end position="157"/>
    </location>
</feature>
<dbReference type="Gene3D" id="3.40.190.10">
    <property type="entry name" value="Periplasmic binding protein-like II"/>
    <property type="match status" value="1"/>
</dbReference>
<evidence type="ECO:0000256" key="1">
    <source>
        <dbReference type="ARBA" id="ARBA00004193"/>
    </source>
</evidence>
<keyword evidence="3" id="KW-0813">Transport</keyword>
<dbReference type="InterPro" id="IPR039424">
    <property type="entry name" value="SBP_5"/>
</dbReference>
<keyword evidence="6" id="KW-0653">Protein transport</keyword>
<comment type="similarity">
    <text evidence="2">Belongs to the bacterial solute-binding protein 5 family.</text>
</comment>
<evidence type="ECO:0000313" key="9">
    <source>
        <dbReference type="Proteomes" id="UP000437160"/>
    </source>
</evidence>
<dbReference type="PANTHER" id="PTHR30290:SF10">
    <property type="entry name" value="PERIPLASMIC OLIGOPEPTIDE-BINDING PROTEIN-RELATED"/>
    <property type="match status" value="1"/>
</dbReference>
<dbReference type="Pfam" id="PF00496">
    <property type="entry name" value="SBP_bac_5"/>
    <property type="match status" value="1"/>
</dbReference>
<evidence type="ECO:0000256" key="6">
    <source>
        <dbReference type="ARBA" id="ARBA00022927"/>
    </source>
</evidence>
<proteinExistence type="inferred from homology"/>
<reference evidence="8 9" key="1">
    <citation type="submission" date="2019-11" db="EMBL/GenBank/DDBJ databases">
        <title>Growth characteristics of pneumococcus vary with the chemical composition of the capsule and with environmental conditions.</title>
        <authorList>
            <person name="Tothpal A."/>
            <person name="Desobry K."/>
            <person name="Joshi S."/>
            <person name="Wyllie A.L."/>
            <person name="Weinberger D.M."/>
        </authorList>
    </citation>
    <scope>NUCLEOTIDE SEQUENCE [LARGE SCALE GENOMIC DNA]</scope>
    <source>
        <strain evidence="9">pnumococcus19F</strain>
    </source>
</reference>
<dbReference type="InterPro" id="IPR023765">
    <property type="entry name" value="SBP_5_CS"/>
</dbReference>
<organism evidence="8 9">
    <name type="scientific">Streptococcus pneumoniae</name>
    <dbReference type="NCBI Taxonomy" id="1313"/>
    <lineage>
        <taxon>Bacteria</taxon>
        <taxon>Bacillati</taxon>
        <taxon>Bacillota</taxon>
        <taxon>Bacilli</taxon>
        <taxon>Lactobacillales</taxon>
        <taxon>Streptococcaceae</taxon>
        <taxon>Streptococcus</taxon>
    </lineage>
</organism>
<dbReference type="PANTHER" id="PTHR30290">
    <property type="entry name" value="PERIPLASMIC BINDING COMPONENT OF ABC TRANSPORTER"/>
    <property type="match status" value="1"/>
</dbReference>
<keyword evidence="8" id="KW-0547">Nucleotide-binding</keyword>
<accession>A0A6I3UWM1</accession>
<dbReference type="SUPFAM" id="SSF53850">
    <property type="entry name" value="Periplasmic binding protein-like II"/>
    <property type="match status" value="1"/>
</dbReference>
<dbReference type="Gene3D" id="3.90.76.10">
    <property type="entry name" value="Dipeptide-binding Protein, Domain 1"/>
    <property type="match status" value="1"/>
</dbReference>
<feature type="non-terminal residue" evidence="8">
    <location>
        <position position="1"/>
    </location>
</feature>
<keyword evidence="8" id="KW-0067">ATP-binding</keyword>
<evidence type="ECO:0000313" key="8">
    <source>
        <dbReference type="EMBL" id="MTV99753.1"/>
    </source>
</evidence>
<protein>
    <submittedName>
        <fullName evidence="8">Peptide ABC transporter ATP-binding protein</fullName>
    </submittedName>
</protein>
<dbReference type="PROSITE" id="PS01040">
    <property type="entry name" value="SBP_BACTERIAL_5"/>
    <property type="match status" value="1"/>
</dbReference>
<evidence type="ECO:0000256" key="3">
    <source>
        <dbReference type="ARBA" id="ARBA00022448"/>
    </source>
</evidence>
<dbReference type="GO" id="GO:0015833">
    <property type="term" value="P:peptide transport"/>
    <property type="evidence" value="ECO:0007669"/>
    <property type="project" value="UniProtKB-KW"/>
</dbReference>
<evidence type="ECO:0000256" key="2">
    <source>
        <dbReference type="ARBA" id="ARBA00005695"/>
    </source>
</evidence>
<gene>
    <name evidence="8" type="ORF">GM536_12060</name>
</gene>
<comment type="caution">
    <text evidence="8">The sequence shown here is derived from an EMBL/GenBank/DDBJ whole genome shotgun (WGS) entry which is preliminary data.</text>
</comment>
<dbReference type="InterPro" id="IPR000914">
    <property type="entry name" value="SBP_5_dom"/>
</dbReference>
<dbReference type="GO" id="GO:0005524">
    <property type="term" value="F:ATP binding"/>
    <property type="evidence" value="ECO:0007669"/>
    <property type="project" value="UniProtKB-KW"/>
</dbReference>
<dbReference type="RefSeq" id="WP_230690442.1">
    <property type="nucleotide sequence ID" value="NZ_WNIA01000269.1"/>
</dbReference>
<evidence type="ECO:0000256" key="4">
    <source>
        <dbReference type="ARBA" id="ARBA00022729"/>
    </source>
</evidence>
<dbReference type="GO" id="GO:0015031">
    <property type="term" value="P:protein transport"/>
    <property type="evidence" value="ECO:0007669"/>
    <property type="project" value="UniProtKB-KW"/>
</dbReference>
<dbReference type="AlphaFoldDB" id="A0A6I3UWM1"/>
<comment type="subcellular location">
    <subcellularLocation>
        <location evidence="1">Cell membrane</location>
        <topology evidence="1">Lipid-anchor</topology>
    </subcellularLocation>
</comment>
<evidence type="ECO:0000256" key="5">
    <source>
        <dbReference type="ARBA" id="ARBA00022856"/>
    </source>
</evidence>
<keyword evidence="5" id="KW-0571">Peptide transport</keyword>
<feature type="non-terminal residue" evidence="8">
    <location>
        <position position="166"/>
    </location>
</feature>
<dbReference type="GO" id="GO:0005886">
    <property type="term" value="C:plasma membrane"/>
    <property type="evidence" value="ECO:0007669"/>
    <property type="project" value="UniProtKB-SubCell"/>
</dbReference>
<dbReference type="GO" id="GO:1904680">
    <property type="term" value="F:peptide transmembrane transporter activity"/>
    <property type="evidence" value="ECO:0007669"/>
    <property type="project" value="TreeGrafter"/>
</dbReference>
<sequence length="166" mass="18204">ACSSGGKNANQPVTYTYVFSSDPATLDYTVSGNSSTKQVTGNVIDGLLENDQYGNLVPSVAEDWSVSKDGLTYTYKIRKGIKWYTNEGEEYGEVKAQDFVTGLKHAVAKKSQALYLVQDSIKGLDDYINGKTNDFSTVGIKATDDYTLVYTLNNPESFWNSKTTMG</sequence>
<dbReference type="EMBL" id="WNIA01000269">
    <property type="protein sequence ID" value="MTV99753.1"/>
    <property type="molecule type" value="Genomic_DNA"/>
</dbReference>
<dbReference type="Proteomes" id="UP000437160">
    <property type="component" value="Unassembled WGS sequence"/>
</dbReference>